<dbReference type="AlphaFoldDB" id="A0A6F8YFE4"/>
<proteinExistence type="predicted"/>
<sequence>MRLYLLATAEGMPILWCLANPKLDEREVMTALIDNDHQLITSGQVILADRGFAGPEFERFCDEAGIHLVRPKRTNAKSDPPRTPAERALLRCRQWIESISKPSKVNCRWNVTALAAKPDCSPGSVSACSPSPQ</sequence>
<evidence type="ECO:0008006" key="3">
    <source>
        <dbReference type="Google" id="ProtNLM"/>
    </source>
</evidence>
<keyword evidence="2" id="KW-1185">Reference proteome</keyword>
<gene>
    <name evidence="1" type="ORF">Psuf_021580</name>
</gene>
<reference evidence="1 2" key="2">
    <citation type="submission" date="2020-03" db="EMBL/GenBank/DDBJ databases">
        <authorList>
            <person name="Ichikawa N."/>
            <person name="Kimura A."/>
            <person name="Kitahashi Y."/>
            <person name="Uohara A."/>
        </authorList>
    </citation>
    <scope>NUCLEOTIDE SEQUENCE [LARGE SCALE GENOMIC DNA]</scope>
    <source>
        <strain evidence="1 2">NBRC 105367</strain>
    </source>
</reference>
<dbReference type="KEGG" id="psuu:Psuf_021580"/>
<evidence type="ECO:0000313" key="1">
    <source>
        <dbReference type="EMBL" id="BCB84845.1"/>
    </source>
</evidence>
<dbReference type="EMBL" id="AP022871">
    <property type="protein sequence ID" value="BCB84845.1"/>
    <property type="molecule type" value="Genomic_DNA"/>
</dbReference>
<reference evidence="1 2" key="1">
    <citation type="submission" date="2020-03" db="EMBL/GenBank/DDBJ databases">
        <title>Whole genome shotgun sequence of Phytohabitans suffuscus NBRC 105367.</title>
        <authorList>
            <person name="Komaki H."/>
            <person name="Tamura T."/>
        </authorList>
    </citation>
    <scope>NUCLEOTIDE SEQUENCE [LARGE SCALE GENOMIC DNA]</scope>
    <source>
        <strain evidence="1 2">NBRC 105367</strain>
    </source>
</reference>
<accession>A0A6F8YFE4</accession>
<dbReference type="Proteomes" id="UP000503011">
    <property type="component" value="Chromosome"/>
</dbReference>
<protein>
    <recommendedName>
        <fullName evidence="3">Transposase IS4-like domain-containing protein</fullName>
    </recommendedName>
</protein>
<organism evidence="1 2">
    <name type="scientific">Phytohabitans suffuscus</name>
    <dbReference type="NCBI Taxonomy" id="624315"/>
    <lineage>
        <taxon>Bacteria</taxon>
        <taxon>Bacillati</taxon>
        <taxon>Actinomycetota</taxon>
        <taxon>Actinomycetes</taxon>
        <taxon>Micromonosporales</taxon>
        <taxon>Micromonosporaceae</taxon>
    </lineage>
</organism>
<name>A0A6F8YFE4_9ACTN</name>
<evidence type="ECO:0000313" key="2">
    <source>
        <dbReference type="Proteomes" id="UP000503011"/>
    </source>
</evidence>